<dbReference type="AlphaFoldDB" id="A0A2K8N914"/>
<keyword evidence="3" id="KW-1185">Reference proteome</keyword>
<dbReference type="Proteomes" id="UP000231932">
    <property type="component" value="Chromosome"/>
</dbReference>
<dbReference type="EMBL" id="CP024955">
    <property type="protein sequence ID" value="ATY85814.1"/>
    <property type="molecule type" value="Genomic_DNA"/>
</dbReference>
<sequence length="600" mass="67737">MPKTTNTYADVLCAVGLADLVADFPLISEDGSPRIDRRRTVMLEDRGDHFAVVSHPPLSEQELNAWRPSPGYPYLKLRENEDVPRSVQQLSPSLFDYEAERRKEAAYRERVKALGRRRRTVENALDEMPDPPDSLLPLMKTFNSMRMGSNAYNNLLKAIAEAEPERIRRIVAARLGFSEAGEDETAFAKAASTLQFYNPIAGKGIHRPKPDSTSPAGYPDVLTDWFAEWMKFRAMTLVLFTFVVGDDTKILGLAPKQAEPGAIRMLARELRREEVWGGNVRLDCLMALKTAQLIIRHSEFAKNVSPDHPGSPVFSLLRKRPSDVIGGLYQSYFKNLGTASAVMNVSFLSLPGWFPVDSREDAVAWNEILNEHQDRLRGFREDRSDHMAVLLKYRDFLVTGDLRDALEFFVLYAAVLMQDLASGKRGLRAFSEENMRRVLMSYDENDKEKEKKLTKVIDNPGFQAVARAIRNSTILPQYRKAMNTPLPVSIHYGLAQSWRRKAEFKEDFVKELCDFVASYNYERARLAEQGRSVRQNKVATEDLEEVIRLIDEYGSSLVGMLLVAFGHTTGRRDADAGTSGDGKGAAGQEEQTRDEGEKEL</sequence>
<accession>A0A2K8N914</accession>
<evidence type="ECO:0000313" key="3">
    <source>
        <dbReference type="Proteomes" id="UP000231932"/>
    </source>
</evidence>
<protein>
    <submittedName>
        <fullName evidence="2">Uncharacterized protein</fullName>
    </submittedName>
</protein>
<evidence type="ECO:0000313" key="2">
    <source>
        <dbReference type="EMBL" id="ATY85814.1"/>
    </source>
</evidence>
<gene>
    <name evidence="2" type="ORF">CVV65_13495</name>
</gene>
<evidence type="ECO:0000256" key="1">
    <source>
        <dbReference type="SAM" id="MobiDB-lite"/>
    </source>
</evidence>
<feature type="region of interest" description="Disordered" evidence="1">
    <location>
        <begin position="572"/>
        <end position="600"/>
    </location>
</feature>
<feature type="compositionally biased region" description="Basic and acidic residues" evidence="1">
    <location>
        <begin position="590"/>
        <end position="600"/>
    </location>
</feature>
<dbReference type="KEGG" id="kyr:CVV65_13495"/>
<organism evidence="2 3">
    <name type="scientific">Kyrpidia spormannii</name>
    <dbReference type="NCBI Taxonomy" id="2055160"/>
    <lineage>
        <taxon>Bacteria</taxon>
        <taxon>Bacillati</taxon>
        <taxon>Bacillota</taxon>
        <taxon>Bacilli</taxon>
        <taxon>Bacillales</taxon>
        <taxon>Alicyclobacillaceae</taxon>
        <taxon>Kyrpidia</taxon>
    </lineage>
</organism>
<name>A0A2K8N914_9BACL</name>
<reference evidence="3" key="1">
    <citation type="submission" date="2017-11" db="EMBL/GenBank/DDBJ databases">
        <title>Complete Genome Sequence of Kyrpidia sp. Strain EA-1, a thermophilic, hydrogen-oxidizing Bacterium, isolated from the Azores.</title>
        <authorList>
            <person name="Reiner J.E."/>
            <person name="Lapp C.J."/>
            <person name="Bunk B."/>
            <person name="Gescher J."/>
        </authorList>
    </citation>
    <scope>NUCLEOTIDE SEQUENCE [LARGE SCALE GENOMIC DNA]</scope>
    <source>
        <strain evidence="3">EA-1</strain>
    </source>
</reference>
<proteinExistence type="predicted"/>